<organism evidence="2">
    <name type="scientific">Octopus bimaculoides</name>
    <name type="common">California two-spotted octopus</name>
    <dbReference type="NCBI Taxonomy" id="37653"/>
    <lineage>
        <taxon>Eukaryota</taxon>
        <taxon>Metazoa</taxon>
        <taxon>Spiralia</taxon>
        <taxon>Lophotrochozoa</taxon>
        <taxon>Mollusca</taxon>
        <taxon>Cephalopoda</taxon>
        <taxon>Coleoidea</taxon>
        <taxon>Octopodiformes</taxon>
        <taxon>Octopoda</taxon>
        <taxon>Incirrata</taxon>
        <taxon>Octopodidae</taxon>
        <taxon>Octopus</taxon>
    </lineage>
</organism>
<sequence length="76" mass="8887">MSVENPAASLVAYRNTPTKHIHDAFVSDIFFFFFSNVMKIFIVTESLLMLYLLKALRKFAIYNKLCLLREVVFHLV</sequence>
<dbReference type="AlphaFoldDB" id="A0A0L8HGU4"/>
<accession>A0A0L8HGU4</accession>
<gene>
    <name evidence="2" type="ORF">OCBIM_22015745mg</name>
</gene>
<proteinExistence type="predicted"/>
<protein>
    <submittedName>
        <fullName evidence="2">Uncharacterized protein</fullName>
    </submittedName>
</protein>
<evidence type="ECO:0000313" key="2">
    <source>
        <dbReference type="EMBL" id="KOF87995.1"/>
    </source>
</evidence>
<reference evidence="2" key="1">
    <citation type="submission" date="2015-07" db="EMBL/GenBank/DDBJ databases">
        <title>MeaNS - Measles Nucleotide Surveillance Program.</title>
        <authorList>
            <person name="Tran T."/>
            <person name="Druce J."/>
        </authorList>
    </citation>
    <scope>NUCLEOTIDE SEQUENCE</scope>
    <source>
        <strain evidence="2">UCB-OBI-ISO-001</strain>
        <tissue evidence="2">Gonad</tissue>
    </source>
</reference>
<feature type="transmembrane region" description="Helical" evidence="1">
    <location>
        <begin position="29"/>
        <end position="53"/>
    </location>
</feature>
<evidence type="ECO:0000256" key="1">
    <source>
        <dbReference type="SAM" id="Phobius"/>
    </source>
</evidence>
<keyword evidence="1" id="KW-0812">Transmembrane</keyword>
<dbReference type="EMBL" id="KQ418289">
    <property type="protein sequence ID" value="KOF87995.1"/>
    <property type="molecule type" value="Genomic_DNA"/>
</dbReference>
<name>A0A0L8HGU4_OCTBM</name>
<keyword evidence="1" id="KW-0472">Membrane</keyword>
<keyword evidence="1" id="KW-1133">Transmembrane helix</keyword>